<gene>
    <name evidence="1" type="ORF">J4P68_0040445</name>
</gene>
<protein>
    <submittedName>
        <fullName evidence="1">Uncharacterized protein</fullName>
    </submittedName>
</protein>
<keyword evidence="1" id="KW-0614">Plasmid</keyword>
<organism evidence="1 2">
    <name type="scientific">Bradyrhizobium quebecense</name>
    <dbReference type="NCBI Taxonomy" id="2748629"/>
    <lineage>
        <taxon>Bacteria</taxon>
        <taxon>Pseudomonadati</taxon>
        <taxon>Pseudomonadota</taxon>
        <taxon>Alphaproteobacteria</taxon>
        <taxon>Hyphomicrobiales</taxon>
        <taxon>Nitrobacteraceae</taxon>
        <taxon>Bradyrhizobium</taxon>
    </lineage>
</organism>
<geneLocation type="plasmid" evidence="1 2">
    <name>pBq12S5</name>
</geneLocation>
<evidence type="ECO:0000313" key="1">
    <source>
        <dbReference type="EMBL" id="UGY07446.1"/>
    </source>
</evidence>
<name>A0ACD3VLU1_9BRAD</name>
<accession>A0ACD3VLU1</accession>
<keyword evidence="2" id="KW-1185">Reference proteome</keyword>
<proteinExistence type="predicted"/>
<dbReference type="EMBL" id="CP088283">
    <property type="protein sequence ID" value="UGY07446.1"/>
    <property type="molecule type" value="Genomic_DNA"/>
</dbReference>
<dbReference type="Proteomes" id="UP000692816">
    <property type="component" value="Plasmid pBq12S5"/>
</dbReference>
<reference evidence="1 2" key="1">
    <citation type="journal article" date="2021" name="Int. J. Syst. Evol. Microbiol.">
        <title>Bradyrhizobium septentrionale sp. nov. (sv. septentrionale) and Bradyrhizobium quebecense sp. nov. (sv. septentrionale) associated with legumes native to Canada possess rearranged symbiosis genes and numerous insertion sequences.</title>
        <authorList>
            <person name="Bromfield E.S.P."/>
            <person name="Cloutier S."/>
        </authorList>
    </citation>
    <scope>NUCLEOTIDE SEQUENCE [LARGE SCALE GENOMIC DNA]</scope>
    <source>
        <strain evidence="1 2">12S5</strain>
    </source>
</reference>
<sequence>MLQGKGVSERMRLTTWLCDQRRLGIDRPEITPDLINTLSSIPRLSVTERIGRGLLKIVSVVPRVDRKFDFGDSNAHEANEFLAETECEDRDEAFGLLQIMKKMALLFSDDGTPLRFELTPQGWARYEELSAQGASSSQGFVAMWFGDEVTSAYADGIKPAIEDAGYRALRIDDKEHIDKIDDQIIAEIRRSRFVVADFSCPPGNVRGGVYYEAGFAHGLRIPVFYTCRQSSFQDVHFDTRQYAHIFWNDHAELRDKLRHRISAVLGDGPLKT</sequence>
<evidence type="ECO:0000313" key="2">
    <source>
        <dbReference type="Proteomes" id="UP000692816"/>
    </source>
</evidence>